<accession>A0A1G2MFY5</accession>
<dbReference type="EMBL" id="MHRK01000047">
    <property type="protein sequence ID" value="OHA22820.1"/>
    <property type="molecule type" value="Genomic_DNA"/>
</dbReference>
<dbReference type="AlphaFoldDB" id="A0A1G2MFY5"/>
<comment type="caution">
    <text evidence="1">The sequence shown here is derived from an EMBL/GenBank/DDBJ whole genome shotgun (WGS) entry which is preliminary data.</text>
</comment>
<reference evidence="1 2" key="1">
    <citation type="journal article" date="2016" name="Nat. Commun.">
        <title>Thousands of microbial genomes shed light on interconnected biogeochemical processes in an aquifer system.</title>
        <authorList>
            <person name="Anantharaman K."/>
            <person name="Brown C.T."/>
            <person name="Hug L.A."/>
            <person name="Sharon I."/>
            <person name="Castelle C.J."/>
            <person name="Probst A.J."/>
            <person name="Thomas B.C."/>
            <person name="Singh A."/>
            <person name="Wilkins M.J."/>
            <person name="Karaoz U."/>
            <person name="Brodie E.L."/>
            <person name="Williams K.H."/>
            <person name="Hubbard S.S."/>
            <person name="Banfield J.F."/>
        </authorList>
    </citation>
    <scope>NUCLEOTIDE SEQUENCE [LARGE SCALE GENOMIC DNA]</scope>
</reference>
<gene>
    <name evidence="1" type="ORF">A3C72_02815</name>
</gene>
<organism evidence="1 2">
    <name type="scientific">Candidatus Taylorbacteria bacterium RIFCSPHIGHO2_02_FULL_43_32b</name>
    <dbReference type="NCBI Taxonomy" id="1802306"/>
    <lineage>
        <taxon>Bacteria</taxon>
        <taxon>Candidatus Tayloriibacteriota</taxon>
    </lineage>
</organism>
<evidence type="ECO:0000313" key="1">
    <source>
        <dbReference type="EMBL" id="OHA22820.1"/>
    </source>
</evidence>
<sequence length="220" mass="25079">MQNQIPKNPTPPKLGEEAVELLTELCFGKNENADKETDAVLVFGTPHEEKHFLAIEHLSDIINLTSVKNVFITGGKDTGDGKRESEKIFALAKKTLPENIFFYCDKVSKNTLENVVYALRLGLDRFKKIVFIAAWGHCGRCRLTLQKYLENADLKQRGYVWTSSETPGTLNPDFWHKDKRYTELIWGEFLRIETYGKRGDIAYSPQISAVVERIHELTGT</sequence>
<dbReference type="Proteomes" id="UP000177130">
    <property type="component" value="Unassembled WGS sequence"/>
</dbReference>
<protein>
    <submittedName>
        <fullName evidence="1">Uncharacterized protein</fullName>
    </submittedName>
</protein>
<proteinExistence type="predicted"/>
<name>A0A1G2MFY5_9BACT</name>
<evidence type="ECO:0000313" key="2">
    <source>
        <dbReference type="Proteomes" id="UP000177130"/>
    </source>
</evidence>
<dbReference type="STRING" id="1802306.A3C72_02815"/>